<evidence type="ECO:0000313" key="3">
    <source>
        <dbReference type="EMBL" id="QMS91565.1"/>
    </source>
</evidence>
<dbReference type="Pfam" id="PF02342">
    <property type="entry name" value="TerD"/>
    <property type="match status" value="1"/>
</dbReference>
<sequence>MSINLSKGERINLSKEAPSLKNAGIGLGWDINVTDTGSAFDLDASIFMLGANGKIPNEKYFVFYNNTQSPDGSVKHDGDSKTGEGIGDDETIQVDLSKVDASVQEIVFVVTIHEAEQRKQNFGQVRNSFIRIYDNTTEKQIAKYELDEDASAETAIEFGKLYRKDGEWRFQAVGAGYKSGLQSFVDQYAA</sequence>
<gene>
    <name evidence="3" type="ORF">HUN01_29665</name>
</gene>
<protein>
    <submittedName>
        <fullName evidence="3">TerD family protein</fullName>
    </submittedName>
</protein>
<feature type="domain" description="TerD" evidence="2">
    <location>
        <begin position="1"/>
        <end position="188"/>
    </location>
</feature>
<dbReference type="PANTHER" id="PTHR32097">
    <property type="entry name" value="CAMP-BINDING PROTEIN 1-RELATED"/>
    <property type="match status" value="1"/>
</dbReference>
<dbReference type="KEGG" id="ned:HUN01_29665"/>
<dbReference type="RefSeq" id="WP_181929173.1">
    <property type="nucleotide sequence ID" value="NZ_CP054698.1"/>
</dbReference>
<comment type="similarity">
    <text evidence="1">Belongs to the CAPAB/TerDEXZ family.</text>
</comment>
<dbReference type="Gene3D" id="2.60.60.30">
    <property type="entry name" value="sav2460 like domains"/>
    <property type="match status" value="1"/>
</dbReference>
<keyword evidence="4" id="KW-1185">Reference proteome</keyword>
<dbReference type="PANTHER" id="PTHR32097:SF4">
    <property type="entry name" value="GENERAL STRESS PROTEIN 16U"/>
    <property type="match status" value="1"/>
</dbReference>
<dbReference type="Proteomes" id="UP000514713">
    <property type="component" value="Chromosome"/>
</dbReference>
<accession>A0A7D7QQT8</accession>
<evidence type="ECO:0000259" key="2">
    <source>
        <dbReference type="Pfam" id="PF02342"/>
    </source>
</evidence>
<dbReference type="EMBL" id="CP054698">
    <property type="protein sequence ID" value="QMS91565.1"/>
    <property type="molecule type" value="Genomic_DNA"/>
</dbReference>
<evidence type="ECO:0000256" key="1">
    <source>
        <dbReference type="ARBA" id="ARBA00008775"/>
    </source>
</evidence>
<dbReference type="AlphaFoldDB" id="A0A7D7QQT8"/>
<name>A0A7D7QQT8_9NOSO</name>
<reference evidence="4" key="1">
    <citation type="submission" date="2020-06" db="EMBL/GenBank/DDBJ databases">
        <title>Nostoc edaphicum CCNP1411 genome.</title>
        <authorList>
            <person name="Fidor A."/>
            <person name="Grabski M."/>
            <person name="Gawor J."/>
            <person name="Gromadka R."/>
            <person name="Wegrzyn G."/>
            <person name="Mazur-Marzec H."/>
        </authorList>
    </citation>
    <scope>NUCLEOTIDE SEQUENCE [LARGE SCALE GENOMIC DNA]</scope>
    <source>
        <strain evidence="4">CCNP1411</strain>
    </source>
</reference>
<dbReference type="InterPro" id="IPR003325">
    <property type="entry name" value="TerD"/>
</dbReference>
<organism evidence="3 4">
    <name type="scientific">Nostoc edaphicum CCNP1411</name>
    <dbReference type="NCBI Taxonomy" id="1472755"/>
    <lineage>
        <taxon>Bacteria</taxon>
        <taxon>Bacillati</taxon>
        <taxon>Cyanobacteriota</taxon>
        <taxon>Cyanophyceae</taxon>
        <taxon>Nostocales</taxon>
        <taxon>Nostocaceae</taxon>
        <taxon>Nostoc</taxon>
    </lineage>
</organism>
<proteinExistence type="inferred from homology"/>
<evidence type="ECO:0000313" key="4">
    <source>
        <dbReference type="Proteomes" id="UP000514713"/>
    </source>
</evidence>
<dbReference type="CDD" id="cd06974">
    <property type="entry name" value="TerD_like"/>
    <property type="match status" value="1"/>
</dbReference>
<dbReference type="InterPro" id="IPR051324">
    <property type="entry name" value="Stress/Tellurium_Resist"/>
</dbReference>